<dbReference type="RefSeq" id="WP_177207219.1">
    <property type="nucleotide sequence ID" value="NZ_FOQK01000035.1"/>
</dbReference>
<name>A0A1I3HWP6_SELRU</name>
<reference evidence="1 2" key="1">
    <citation type="submission" date="2016-10" db="EMBL/GenBank/DDBJ databases">
        <authorList>
            <person name="de Groot N.N."/>
        </authorList>
    </citation>
    <scope>NUCLEOTIDE SEQUENCE [LARGE SCALE GENOMIC DNA]</scope>
    <source>
        <strain evidence="1 2">Z108</strain>
    </source>
</reference>
<organism evidence="1 2">
    <name type="scientific">Selenomonas ruminantium</name>
    <dbReference type="NCBI Taxonomy" id="971"/>
    <lineage>
        <taxon>Bacteria</taxon>
        <taxon>Bacillati</taxon>
        <taxon>Bacillota</taxon>
        <taxon>Negativicutes</taxon>
        <taxon>Selenomonadales</taxon>
        <taxon>Selenomonadaceae</taxon>
        <taxon>Selenomonas</taxon>
    </lineage>
</organism>
<accession>A0A1I3HWP6</accession>
<proteinExistence type="predicted"/>
<evidence type="ECO:0000313" key="2">
    <source>
        <dbReference type="Proteomes" id="UP000183639"/>
    </source>
</evidence>
<dbReference type="EMBL" id="FOQK01000035">
    <property type="protein sequence ID" value="SFI40166.1"/>
    <property type="molecule type" value="Genomic_DNA"/>
</dbReference>
<protein>
    <submittedName>
        <fullName evidence="1">Type I restriction enzyme, R subunit</fullName>
    </submittedName>
</protein>
<dbReference type="AlphaFoldDB" id="A0A1I3HWP6"/>
<dbReference type="Proteomes" id="UP000183639">
    <property type="component" value="Unassembled WGS sequence"/>
</dbReference>
<gene>
    <name evidence="1" type="ORF">SAMN04487861_1351</name>
</gene>
<evidence type="ECO:0000313" key="1">
    <source>
        <dbReference type="EMBL" id="SFI40166.1"/>
    </source>
</evidence>
<sequence>MGSGWASSCLRYDEAFEQAEASNIKGVFVANQINDFTEEWCARKKDVLAILDTFRKGDKVSLVTDYDAYKQKHEGVSKLKYNRNAKEAVVELIEKIRPLREK</sequence>